<evidence type="ECO:0000313" key="5">
    <source>
        <dbReference type="Proteomes" id="UP001596074"/>
    </source>
</evidence>
<keyword evidence="2" id="KW-1133">Transmembrane helix</keyword>
<evidence type="ECO:0000256" key="2">
    <source>
        <dbReference type="SAM" id="Phobius"/>
    </source>
</evidence>
<proteinExistence type="predicted"/>
<dbReference type="InterPro" id="IPR046672">
    <property type="entry name" value="DUF6542"/>
</dbReference>
<feature type="transmembrane region" description="Helical" evidence="2">
    <location>
        <begin position="50"/>
        <end position="67"/>
    </location>
</feature>
<dbReference type="Proteomes" id="UP001596074">
    <property type="component" value="Unassembled WGS sequence"/>
</dbReference>
<keyword evidence="2" id="KW-0812">Transmembrane</keyword>
<feature type="compositionally biased region" description="Basic and acidic residues" evidence="1">
    <location>
        <begin position="162"/>
        <end position="171"/>
    </location>
</feature>
<accession>A0ABW1ACK3</accession>
<name>A0ABW1ACK3_9ACTN</name>
<sequence>MRRQRGGTRRDPGSRAKSAGPSVTLTGRGGVVVLFAISLLGALLGRWLDLGVLAGGSFLAGCALAALATRQADLLTLAVSPPAVFLAVTVLAETITGLGGPSPLRGIALGVLTALAGTAPWLFGGTLLVLVITVPRGLPANVRELRGRLAGSRLFDQEENENPVRWEEPPARSRSRSRRRLSHDETD</sequence>
<feature type="transmembrane region" description="Helical" evidence="2">
    <location>
        <begin position="25"/>
        <end position="44"/>
    </location>
</feature>
<dbReference type="EMBL" id="JBHSON010000078">
    <property type="protein sequence ID" value="MFC5752009.1"/>
    <property type="molecule type" value="Genomic_DNA"/>
</dbReference>
<keyword evidence="2" id="KW-0472">Membrane</keyword>
<evidence type="ECO:0000256" key="1">
    <source>
        <dbReference type="SAM" id="MobiDB-lite"/>
    </source>
</evidence>
<evidence type="ECO:0000259" key="3">
    <source>
        <dbReference type="Pfam" id="PF20177"/>
    </source>
</evidence>
<dbReference type="RefSeq" id="WP_378287966.1">
    <property type="nucleotide sequence ID" value="NZ_JBHSON010000078.1"/>
</dbReference>
<evidence type="ECO:0000313" key="4">
    <source>
        <dbReference type="EMBL" id="MFC5752009.1"/>
    </source>
</evidence>
<keyword evidence="5" id="KW-1185">Reference proteome</keyword>
<organism evidence="4 5">
    <name type="scientific">Actinomadura rugatobispora</name>
    <dbReference type="NCBI Taxonomy" id="1994"/>
    <lineage>
        <taxon>Bacteria</taxon>
        <taxon>Bacillati</taxon>
        <taxon>Actinomycetota</taxon>
        <taxon>Actinomycetes</taxon>
        <taxon>Streptosporangiales</taxon>
        <taxon>Thermomonosporaceae</taxon>
        <taxon>Actinomadura</taxon>
    </lineage>
</organism>
<feature type="transmembrane region" description="Helical" evidence="2">
    <location>
        <begin position="74"/>
        <end position="95"/>
    </location>
</feature>
<feature type="domain" description="DUF6542" evidence="3">
    <location>
        <begin position="25"/>
        <end position="139"/>
    </location>
</feature>
<gene>
    <name evidence="4" type="ORF">ACFPZN_40910</name>
</gene>
<feature type="region of interest" description="Disordered" evidence="1">
    <location>
        <begin position="1"/>
        <end position="22"/>
    </location>
</feature>
<reference evidence="5" key="1">
    <citation type="journal article" date="2019" name="Int. J. Syst. Evol. Microbiol.">
        <title>The Global Catalogue of Microorganisms (GCM) 10K type strain sequencing project: providing services to taxonomists for standard genome sequencing and annotation.</title>
        <authorList>
            <consortium name="The Broad Institute Genomics Platform"/>
            <consortium name="The Broad Institute Genome Sequencing Center for Infectious Disease"/>
            <person name="Wu L."/>
            <person name="Ma J."/>
        </authorList>
    </citation>
    <scope>NUCLEOTIDE SEQUENCE [LARGE SCALE GENOMIC DNA]</scope>
    <source>
        <strain evidence="5">KCTC 42087</strain>
    </source>
</reference>
<dbReference type="Pfam" id="PF20177">
    <property type="entry name" value="DUF6542"/>
    <property type="match status" value="1"/>
</dbReference>
<comment type="caution">
    <text evidence="4">The sequence shown here is derived from an EMBL/GenBank/DDBJ whole genome shotgun (WGS) entry which is preliminary data.</text>
</comment>
<feature type="region of interest" description="Disordered" evidence="1">
    <location>
        <begin position="158"/>
        <end position="187"/>
    </location>
</feature>
<protein>
    <submittedName>
        <fullName evidence="4">DUF6542 domain-containing protein</fullName>
    </submittedName>
</protein>
<feature type="transmembrane region" description="Helical" evidence="2">
    <location>
        <begin position="107"/>
        <end position="134"/>
    </location>
</feature>